<name>A0A319DD45_9EURO</name>
<dbReference type="SUPFAM" id="SSF52499">
    <property type="entry name" value="Isochorismatase-like hydrolases"/>
    <property type="match status" value="1"/>
</dbReference>
<evidence type="ECO:0000313" key="4">
    <source>
        <dbReference type="EMBL" id="PYH88933.1"/>
    </source>
</evidence>
<dbReference type="InterPro" id="IPR036380">
    <property type="entry name" value="Isochorismatase-like_sf"/>
</dbReference>
<dbReference type="PANTHER" id="PTHR43540:SF6">
    <property type="entry name" value="ISOCHORISMATASE-LIKE DOMAIN-CONTAINING PROTEIN"/>
    <property type="match status" value="1"/>
</dbReference>
<keyword evidence="2 4" id="KW-0378">Hydrolase</keyword>
<keyword evidence="5" id="KW-1185">Reference proteome</keyword>
<accession>A0A319DD45</accession>
<dbReference type="OrthoDB" id="245563at2759"/>
<feature type="domain" description="Isochorismatase-like" evidence="3">
    <location>
        <begin position="6"/>
        <end position="164"/>
    </location>
</feature>
<evidence type="ECO:0000313" key="5">
    <source>
        <dbReference type="Proteomes" id="UP000247810"/>
    </source>
</evidence>
<dbReference type="InterPro" id="IPR050272">
    <property type="entry name" value="Isochorismatase-like_hydrls"/>
</dbReference>
<sequence length="198" mass="21265">MAARKAIFVIDIQHELARNPKTRVPHAERVIAAGEGILQAARAVVDAHSRDNQPSPAMLVFVQHEESPAAGTMIKGSEPWDLVFAPRTSGREEILVAKKTGNTFESNPGLAARLRDAGVTEIVACGLQSEGCVEATCKGALAAGFRVTVLAGAHSTYDADGKSAVEIERQVEQRLSTRGVRIAKWEETTAAWVREGRV</sequence>
<protein>
    <submittedName>
        <fullName evidence="4">Isochorismatase hydrolase</fullName>
    </submittedName>
</protein>
<evidence type="ECO:0000256" key="1">
    <source>
        <dbReference type="ARBA" id="ARBA00006336"/>
    </source>
</evidence>
<dbReference type="Proteomes" id="UP000247810">
    <property type="component" value="Unassembled WGS sequence"/>
</dbReference>
<evidence type="ECO:0000259" key="3">
    <source>
        <dbReference type="Pfam" id="PF00857"/>
    </source>
</evidence>
<dbReference type="EMBL" id="KZ826057">
    <property type="protein sequence ID" value="PYH88933.1"/>
    <property type="molecule type" value="Genomic_DNA"/>
</dbReference>
<dbReference type="Gene3D" id="3.40.50.850">
    <property type="entry name" value="Isochorismatase-like"/>
    <property type="match status" value="1"/>
</dbReference>
<dbReference type="VEuPathDB" id="FungiDB:BO71DRAFT_123012"/>
<reference evidence="4 5" key="1">
    <citation type="submission" date="2018-02" db="EMBL/GenBank/DDBJ databases">
        <title>The genomes of Aspergillus section Nigri reveals drivers in fungal speciation.</title>
        <authorList>
            <consortium name="DOE Joint Genome Institute"/>
            <person name="Vesth T.C."/>
            <person name="Nybo J."/>
            <person name="Theobald S."/>
            <person name="Brandl J."/>
            <person name="Frisvad J.C."/>
            <person name="Nielsen K.F."/>
            <person name="Lyhne E.K."/>
            <person name="Kogle M.E."/>
            <person name="Kuo A."/>
            <person name="Riley R."/>
            <person name="Clum A."/>
            <person name="Nolan M."/>
            <person name="Lipzen A."/>
            <person name="Salamov A."/>
            <person name="Henrissat B."/>
            <person name="Wiebenga A."/>
            <person name="De vries R.P."/>
            <person name="Grigoriev I.V."/>
            <person name="Mortensen U.H."/>
            <person name="Andersen M.R."/>
            <person name="Baker S.E."/>
        </authorList>
    </citation>
    <scope>NUCLEOTIDE SEQUENCE [LARGE SCALE GENOMIC DNA]</scope>
    <source>
        <strain evidence="4 5">CBS 707.79</strain>
    </source>
</reference>
<evidence type="ECO:0000256" key="2">
    <source>
        <dbReference type="ARBA" id="ARBA00022801"/>
    </source>
</evidence>
<dbReference type="STRING" id="1448320.A0A319DD45"/>
<dbReference type="Pfam" id="PF00857">
    <property type="entry name" value="Isochorismatase"/>
    <property type="match status" value="1"/>
</dbReference>
<dbReference type="AlphaFoldDB" id="A0A319DD45"/>
<dbReference type="PANTHER" id="PTHR43540">
    <property type="entry name" value="PEROXYUREIDOACRYLATE/UREIDOACRYLATE AMIDOHYDROLASE-RELATED"/>
    <property type="match status" value="1"/>
</dbReference>
<comment type="similarity">
    <text evidence="1">Belongs to the isochorismatase family.</text>
</comment>
<organism evidence="4 5">
    <name type="scientific">Aspergillus ellipticus CBS 707.79</name>
    <dbReference type="NCBI Taxonomy" id="1448320"/>
    <lineage>
        <taxon>Eukaryota</taxon>
        <taxon>Fungi</taxon>
        <taxon>Dikarya</taxon>
        <taxon>Ascomycota</taxon>
        <taxon>Pezizomycotina</taxon>
        <taxon>Eurotiomycetes</taxon>
        <taxon>Eurotiomycetidae</taxon>
        <taxon>Eurotiales</taxon>
        <taxon>Aspergillaceae</taxon>
        <taxon>Aspergillus</taxon>
        <taxon>Aspergillus subgen. Circumdati</taxon>
    </lineage>
</organism>
<proteinExistence type="inferred from homology"/>
<dbReference type="GO" id="GO:0016787">
    <property type="term" value="F:hydrolase activity"/>
    <property type="evidence" value="ECO:0007669"/>
    <property type="project" value="UniProtKB-KW"/>
</dbReference>
<dbReference type="InterPro" id="IPR000868">
    <property type="entry name" value="Isochorismatase-like_dom"/>
</dbReference>
<gene>
    <name evidence="4" type="ORF">BO71DRAFT_123012</name>
</gene>